<dbReference type="SMART" id="SM00028">
    <property type="entry name" value="TPR"/>
    <property type="match status" value="6"/>
</dbReference>
<dbReference type="AlphaFoldDB" id="A0A419XAY8"/>
<keyword evidence="9" id="KW-0812">Transmembrane</keyword>
<dbReference type="RefSeq" id="WP_120239655.1">
    <property type="nucleotide sequence ID" value="NZ_RAPQ01000008.1"/>
</dbReference>
<evidence type="ECO:0000256" key="8">
    <source>
        <dbReference type="SAM" id="Coils"/>
    </source>
</evidence>
<keyword evidence="10" id="KW-0732">Signal</keyword>
<keyword evidence="9" id="KW-1133">Transmembrane helix</keyword>
<reference evidence="12 13" key="1">
    <citation type="submission" date="2018-09" db="EMBL/GenBank/DDBJ databases">
        <title>Genomic Encyclopedia of Archaeal and Bacterial Type Strains, Phase II (KMG-II): from individual species to whole genera.</title>
        <authorList>
            <person name="Goeker M."/>
        </authorList>
    </citation>
    <scope>NUCLEOTIDE SEQUENCE [LARGE SCALE GENOMIC DNA]</scope>
    <source>
        <strain evidence="12 13">DSM 21950</strain>
    </source>
</reference>
<feature type="repeat" description="TPR" evidence="7">
    <location>
        <begin position="238"/>
        <end position="271"/>
    </location>
</feature>
<evidence type="ECO:0000256" key="9">
    <source>
        <dbReference type="SAM" id="Phobius"/>
    </source>
</evidence>
<evidence type="ECO:0000256" key="10">
    <source>
        <dbReference type="SAM" id="SignalP"/>
    </source>
</evidence>
<feature type="signal peptide" evidence="10">
    <location>
        <begin position="1"/>
        <end position="19"/>
    </location>
</feature>
<keyword evidence="7" id="KW-0802">TPR repeat</keyword>
<dbReference type="Pfam" id="PF00512">
    <property type="entry name" value="HisKA"/>
    <property type="match status" value="1"/>
</dbReference>
<dbReference type="FunFam" id="3.30.565.10:FF:000006">
    <property type="entry name" value="Sensor histidine kinase WalK"/>
    <property type="match status" value="1"/>
</dbReference>
<dbReference type="InterPro" id="IPR036890">
    <property type="entry name" value="HATPase_C_sf"/>
</dbReference>
<keyword evidence="5 12" id="KW-0418">Kinase</keyword>
<name>A0A419XAY8_9BACT</name>
<keyword evidence="4" id="KW-0808">Transferase</keyword>
<evidence type="ECO:0000256" key="1">
    <source>
        <dbReference type="ARBA" id="ARBA00000085"/>
    </source>
</evidence>
<dbReference type="Proteomes" id="UP000284531">
    <property type="component" value="Unassembled WGS sequence"/>
</dbReference>
<evidence type="ECO:0000256" key="3">
    <source>
        <dbReference type="ARBA" id="ARBA00022553"/>
    </source>
</evidence>
<keyword evidence="9" id="KW-0472">Membrane</keyword>
<proteinExistence type="predicted"/>
<dbReference type="Pfam" id="PF13181">
    <property type="entry name" value="TPR_8"/>
    <property type="match status" value="1"/>
</dbReference>
<dbReference type="InterPro" id="IPR036097">
    <property type="entry name" value="HisK_dim/P_sf"/>
</dbReference>
<dbReference type="InterPro" id="IPR003661">
    <property type="entry name" value="HisK_dim/P_dom"/>
</dbReference>
<dbReference type="PROSITE" id="PS50109">
    <property type="entry name" value="HIS_KIN"/>
    <property type="match status" value="1"/>
</dbReference>
<dbReference type="CDD" id="cd00075">
    <property type="entry name" value="HATPase"/>
    <property type="match status" value="1"/>
</dbReference>
<comment type="caution">
    <text evidence="12">The sequence shown here is derived from an EMBL/GenBank/DDBJ whole genome shotgun (WGS) entry which is preliminary data.</text>
</comment>
<evidence type="ECO:0000256" key="5">
    <source>
        <dbReference type="ARBA" id="ARBA00022777"/>
    </source>
</evidence>
<evidence type="ECO:0000256" key="6">
    <source>
        <dbReference type="ARBA" id="ARBA00023012"/>
    </source>
</evidence>
<dbReference type="EMBL" id="RAPQ01000008">
    <property type="protein sequence ID" value="RKE04921.1"/>
    <property type="molecule type" value="Genomic_DNA"/>
</dbReference>
<protein>
    <recommendedName>
        <fullName evidence="2">histidine kinase</fullName>
        <ecNumber evidence="2">2.7.13.3</ecNumber>
    </recommendedName>
</protein>
<evidence type="ECO:0000256" key="4">
    <source>
        <dbReference type="ARBA" id="ARBA00022679"/>
    </source>
</evidence>
<dbReference type="InterPro" id="IPR005467">
    <property type="entry name" value="His_kinase_dom"/>
</dbReference>
<dbReference type="SUPFAM" id="SSF48452">
    <property type="entry name" value="TPR-like"/>
    <property type="match status" value="2"/>
</dbReference>
<dbReference type="Pfam" id="PF13424">
    <property type="entry name" value="TPR_12"/>
    <property type="match status" value="2"/>
</dbReference>
<dbReference type="SUPFAM" id="SSF55874">
    <property type="entry name" value="ATPase domain of HSP90 chaperone/DNA topoisomerase II/histidine kinase"/>
    <property type="match status" value="1"/>
</dbReference>
<dbReference type="SMART" id="SM00388">
    <property type="entry name" value="HisKA"/>
    <property type="match status" value="1"/>
</dbReference>
<dbReference type="InterPro" id="IPR050736">
    <property type="entry name" value="Sensor_HK_Regulatory"/>
</dbReference>
<organism evidence="12 13">
    <name type="scientific">Marinifilum flexuosum</name>
    <dbReference type="NCBI Taxonomy" id="1117708"/>
    <lineage>
        <taxon>Bacteria</taxon>
        <taxon>Pseudomonadati</taxon>
        <taxon>Bacteroidota</taxon>
        <taxon>Bacteroidia</taxon>
        <taxon>Marinilabiliales</taxon>
        <taxon>Marinifilaceae</taxon>
    </lineage>
</organism>
<evidence type="ECO:0000313" key="13">
    <source>
        <dbReference type="Proteomes" id="UP000284531"/>
    </source>
</evidence>
<keyword evidence="8" id="KW-0175">Coiled coil</keyword>
<dbReference type="Pfam" id="PF02518">
    <property type="entry name" value="HATPase_c"/>
    <property type="match status" value="1"/>
</dbReference>
<keyword evidence="3" id="KW-0597">Phosphoprotein</keyword>
<dbReference type="Gene3D" id="1.10.287.130">
    <property type="match status" value="1"/>
</dbReference>
<feature type="transmembrane region" description="Helical" evidence="9">
    <location>
        <begin position="392"/>
        <end position="412"/>
    </location>
</feature>
<accession>A0A419XAY8</accession>
<feature type="repeat" description="TPR" evidence="7">
    <location>
        <begin position="158"/>
        <end position="191"/>
    </location>
</feature>
<evidence type="ECO:0000259" key="11">
    <source>
        <dbReference type="PROSITE" id="PS50109"/>
    </source>
</evidence>
<dbReference type="Gene3D" id="3.30.565.10">
    <property type="entry name" value="Histidine kinase-like ATPase, C-terminal domain"/>
    <property type="match status" value="1"/>
</dbReference>
<feature type="chain" id="PRO_5019460714" description="histidine kinase" evidence="10">
    <location>
        <begin position="20"/>
        <end position="682"/>
    </location>
</feature>
<dbReference type="PROSITE" id="PS50293">
    <property type="entry name" value="TPR_REGION"/>
    <property type="match status" value="1"/>
</dbReference>
<dbReference type="SUPFAM" id="SSF47384">
    <property type="entry name" value="Homodimeric domain of signal transducing histidine kinase"/>
    <property type="match status" value="1"/>
</dbReference>
<feature type="domain" description="Histidine kinase" evidence="11">
    <location>
        <begin position="455"/>
        <end position="671"/>
    </location>
</feature>
<dbReference type="EC" id="2.7.13.3" evidence="2"/>
<dbReference type="InterPro" id="IPR011990">
    <property type="entry name" value="TPR-like_helical_dom_sf"/>
</dbReference>
<dbReference type="InterPro" id="IPR019734">
    <property type="entry name" value="TPR_rpt"/>
</dbReference>
<comment type="catalytic activity">
    <reaction evidence="1">
        <text>ATP + protein L-histidine = ADP + protein N-phospho-L-histidine.</text>
        <dbReference type="EC" id="2.7.13.3"/>
    </reaction>
</comment>
<keyword evidence="13" id="KW-1185">Reference proteome</keyword>
<sequence length="682" mass="78319">MQKLLLFTFILAFTIQSFGQNNSFVDRQLDSIQDVHEQIKFLNDWTGKNYRKHLNEALFYSEKCLELANQVNNHSGAGDALIRIGLVHKRRGNNKKVLKYYTEALDHYKTSKDSAGINKALFNRGNIYNNLEKYDLALIDYFKCIHYFNNEKQMKMLASVYNNLGLVYKNLKDYKNALNYYIKSIDVSSRNNITSTLYHSNTNIANIYSIQNKFQEALNYHKKNLDVLKAKPNKYRLAQTYHNIGACFLEMKQYAMAIDYQKQSLQLKEKIGNKNLIITSLNGLSQAHYVMGNLDDALNYSKRAYELGKEIGHIDYQKNSASRIFHILTHQHQADSALRYWEIYDQLKDSLINKESLKQVTEIQAKYEAEKKEAQIALLKKENNNKAMQRNGLVVILILIAAYAGFIVYSYYSNKKLTRLLSLQKSRIEWSKELLDCRNKELKVSNQTKNKLFQIISHDLRSPLASVSGISHLIQILLRQGRYHELDETSQDLNECVTRVLNLTDNLLSWSLNQSGKLPFTPVVIPVKKLLSGILEIYKTGAQQKNILLELSLSQNLFVYADRPMLETVVRNLLNNALKFTPEGGLIVLGAEMKEDHTEIYIEDSGVGISDEAISHIFELDTTSSGTRGEKGNGLGLILCKDFIERNHGKIWVESEEGHGTTFRFTVPNAEKIYVEESISHQ</sequence>
<dbReference type="PRINTS" id="PR00344">
    <property type="entry name" value="BCTRLSENSOR"/>
</dbReference>
<dbReference type="SMART" id="SM00387">
    <property type="entry name" value="HATPase_c"/>
    <property type="match status" value="1"/>
</dbReference>
<dbReference type="InterPro" id="IPR004358">
    <property type="entry name" value="Sig_transdc_His_kin-like_C"/>
</dbReference>
<dbReference type="Gene3D" id="1.25.40.10">
    <property type="entry name" value="Tetratricopeptide repeat domain"/>
    <property type="match status" value="2"/>
</dbReference>
<evidence type="ECO:0000256" key="7">
    <source>
        <dbReference type="PROSITE-ProRule" id="PRU00339"/>
    </source>
</evidence>
<feature type="coiled-coil region" evidence="8">
    <location>
        <begin position="353"/>
        <end position="391"/>
    </location>
</feature>
<dbReference type="OrthoDB" id="1116352at2"/>
<evidence type="ECO:0000256" key="2">
    <source>
        <dbReference type="ARBA" id="ARBA00012438"/>
    </source>
</evidence>
<dbReference type="PANTHER" id="PTHR43711">
    <property type="entry name" value="TWO-COMPONENT HISTIDINE KINASE"/>
    <property type="match status" value="1"/>
</dbReference>
<dbReference type="CDD" id="cd00082">
    <property type="entry name" value="HisKA"/>
    <property type="match status" value="1"/>
</dbReference>
<dbReference type="GO" id="GO:0000155">
    <property type="term" value="F:phosphorelay sensor kinase activity"/>
    <property type="evidence" value="ECO:0007669"/>
    <property type="project" value="InterPro"/>
</dbReference>
<dbReference type="PROSITE" id="PS50005">
    <property type="entry name" value="TPR"/>
    <property type="match status" value="2"/>
</dbReference>
<dbReference type="InterPro" id="IPR003594">
    <property type="entry name" value="HATPase_dom"/>
</dbReference>
<keyword evidence="6" id="KW-0902">Two-component regulatory system</keyword>
<evidence type="ECO:0000313" key="12">
    <source>
        <dbReference type="EMBL" id="RKE04921.1"/>
    </source>
</evidence>
<dbReference type="PANTHER" id="PTHR43711:SF1">
    <property type="entry name" value="HISTIDINE KINASE 1"/>
    <property type="match status" value="1"/>
</dbReference>
<gene>
    <name evidence="12" type="ORF">BXY64_1952</name>
</gene>